<dbReference type="NCBIfam" id="TIGR01509">
    <property type="entry name" value="HAD-SF-IA-v3"/>
    <property type="match status" value="1"/>
</dbReference>
<dbReference type="PANTHER" id="PTHR43481">
    <property type="entry name" value="FRUCTOSE-1-PHOSPHATE PHOSPHATASE"/>
    <property type="match status" value="1"/>
</dbReference>
<reference evidence="1 2" key="1">
    <citation type="journal article" date="2016" name="Genome Announc.">
        <title>Complete Genome and Plasmid Sequences for Rhodococcus fascians D188 and Draft Sequences for Rhodococcus Isolates PBTS 1 and PBTS 2.</title>
        <authorList>
            <person name="Stamler R.A."/>
            <person name="Vereecke D."/>
            <person name="Zhang Y."/>
            <person name="Schilkey F."/>
            <person name="Devitt N."/>
            <person name="Randall J.J."/>
        </authorList>
    </citation>
    <scope>NUCLEOTIDE SEQUENCE [LARGE SCALE GENOMIC DNA]</scope>
    <source>
        <strain evidence="1 2">PBTS2</strain>
    </source>
</reference>
<dbReference type="KEGG" id="rhs:A3Q41_03996"/>
<dbReference type="RefSeq" id="WP_048318455.1">
    <property type="nucleotide sequence ID" value="NZ_CP015220.1"/>
</dbReference>
<dbReference type="OrthoDB" id="9797743at2"/>
<keyword evidence="2" id="KW-1185">Reference proteome</keyword>
<dbReference type="InterPro" id="IPR006439">
    <property type="entry name" value="HAD-SF_hydro_IA"/>
</dbReference>
<dbReference type="InterPro" id="IPR023214">
    <property type="entry name" value="HAD_sf"/>
</dbReference>
<dbReference type="EMBL" id="CP015220">
    <property type="protein sequence ID" value="AMY25277.1"/>
    <property type="molecule type" value="Genomic_DNA"/>
</dbReference>
<dbReference type="SFLD" id="SFLDS00003">
    <property type="entry name" value="Haloacid_Dehalogenase"/>
    <property type="match status" value="1"/>
</dbReference>
<evidence type="ECO:0000313" key="2">
    <source>
        <dbReference type="Proteomes" id="UP000076038"/>
    </source>
</evidence>
<dbReference type="Proteomes" id="UP000076038">
    <property type="component" value="Chromosome"/>
</dbReference>
<dbReference type="SUPFAM" id="SSF56784">
    <property type="entry name" value="HAD-like"/>
    <property type="match status" value="1"/>
</dbReference>
<evidence type="ECO:0000313" key="1">
    <source>
        <dbReference type="EMBL" id="AMY25277.1"/>
    </source>
</evidence>
<dbReference type="Pfam" id="PF00702">
    <property type="entry name" value="Hydrolase"/>
    <property type="match status" value="1"/>
</dbReference>
<gene>
    <name evidence="1" type="primary">yniC</name>
    <name evidence="1" type="ORF">A3Q41_03996</name>
</gene>
<protein>
    <submittedName>
        <fullName evidence="1">2-deoxyglucose-6-phosphate phosphatase</fullName>
        <ecNumber evidence="1">3.1.3.68</ecNumber>
    </submittedName>
</protein>
<dbReference type="CDD" id="cd07505">
    <property type="entry name" value="HAD_BPGM-like"/>
    <property type="match status" value="1"/>
</dbReference>
<dbReference type="PRINTS" id="PR00413">
    <property type="entry name" value="HADHALOGNASE"/>
</dbReference>
<dbReference type="SFLD" id="SFLDG01129">
    <property type="entry name" value="C1.5:_HAD__Beta-PGM__Phosphata"/>
    <property type="match status" value="1"/>
</dbReference>
<dbReference type="Gene3D" id="1.10.150.240">
    <property type="entry name" value="Putative phosphatase, domain 2"/>
    <property type="match status" value="1"/>
</dbReference>
<name>A0A143QSC4_RHOFA</name>
<dbReference type="InterPro" id="IPR023198">
    <property type="entry name" value="PGP-like_dom2"/>
</dbReference>
<dbReference type="GO" id="GO:0003850">
    <property type="term" value="F:2-deoxyglucose-6-phosphatase activity"/>
    <property type="evidence" value="ECO:0007669"/>
    <property type="project" value="UniProtKB-EC"/>
</dbReference>
<dbReference type="EC" id="3.1.3.68" evidence="1"/>
<dbReference type="InterPro" id="IPR036412">
    <property type="entry name" value="HAD-like_sf"/>
</dbReference>
<reference evidence="2" key="2">
    <citation type="submission" date="2016-04" db="EMBL/GenBank/DDBJ databases">
        <title>Complete Genome and Plasmid Sequences for Rhodococcus fascians D188 and Draft Sequences for Rhodococcus spp. Isolates PBTS 1 and PBTS 2.</title>
        <authorList>
            <person name="Stamer R."/>
            <person name="Vereecke D."/>
            <person name="Zhang Y."/>
            <person name="Schilkey F."/>
            <person name="Devitt N."/>
            <person name="Randall J."/>
        </authorList>
    </citation>
    <scope>NUCLEOTIDE SEQUENCE [LARGE SCALE GENOMIC DNA]</scope>
    <source>
        <strain evidence="2">PBTS2</strain>
    </source>
</reference>
<organism evidence="1 2">
    <name type="scientific">Rhodococcoides fascians</name>
    <name type="common">Rhodococcus fascians</name>
    <dbReference type="NCBI Taxonomy" id="1828"/>
    <lineage>
        <taxon>Bacteria</taxon>
        <taxon>Bacillati</taxon>
        <taxon>Actinomycetota</taxon>
        <taxon>Actinomycetes</taxon>
        <taxon>Mycobacteriales</taxon>
        <taxon>Nocardiaceae</taxon>
        <taxon>Rhodococcoides</taxon>
    </lineage>
</organism>
<sequence>MSRTHLHGVLWDMDGTLLDSEKIWDVAIGEYSRTLGTELSAEVRESTLGNSMQDALRKVLANASVAVTDDNLAEGREWLTTRVGDMFAEGIPWRPGAKDALALVRDMGLATGLVTNTERGLVERALETLGRDYFDITVSGDEVEFGKPHPAPYLRGAALLGVDVGACLAVEDSPTGSLSAHTAGCPVLVVPSEVTVPAAPGYTIRDGLVGLTADDVRRAWAA</sequence>
<accession>A0A143QSC4</accession>
<dbReference type="AlphaFoldDB" id="A0A143QSC4"/>
<dbReference type="PATRIC" id="fig|1653479.3.peg.4050"/>
<dbReference type="PANTHER" id="PTHR43481:SF4">
    <property type="entry name" value="GLYCEROL-1-PHOSPHATE PHOSPHOHYDROLASE 1-RELATED"/>
    <property type="match status" value="1"/>
</dbReference>
<dbReference type="InterPro" id="IPR051806">
    <property type="entry name" value="HAD-like_SPP"/>
</dbReference>
<proteinExistence type="predicted"/>
<dbReference type="Gene3D" id="3.40.50.1000">
    <property type="entry name" value="HAD superfamily/HAD-like"/>
    <property type="match status" value="1"/>
</dbReference>
<keyword evidence="1" id="KW-0378">Hydrolase</keyword>